<accession>A0A1J7IYK7</accession>
<proteinExistence type="predicted"/>
<evidence type="ECO:0000313" key="3">
    <source>
        <dbReference type="Proteomes" id="UP000182658"/>
    </source>
</evidence>
<dbReference type="EMBL" id="KV875094">
    <property type="protein sequence ID" value="OIW32839.1"/>
    <property type="molecule type" value="Genomic_DNA"/>
</dbReference>
<dbReference type="InParanoid" id="A0A1J7IYK7"/>
<feature type="region of interest" description="Disordered" evidence="1">
    <location>
        <begin position="205"/>
        <end position="226"/>
    </location>
</feature>
<dbReference type="Proteomes" id="UP000182658">
    <property type="component" value="Unassembled WGS sequence"/>
</dbReference>
<sequence length="257" mass="29788">MMRPAIPNLPEDAVKSHHKLLGVVLDRSLKFHEHCLYVRHKVEKRARCWNMIQKPTWGLSISQMRALYVREIQPVLSYACAAWFIHSEGSLIKKKKWFLNKRTIEEIDAIQTDCLVQISRAFAGTDHHIIHRELYLKPASIWLEQVATNARAAKLDAVVTEIVHPYRILWGDAKLCHDAVGGFPKRIAAETKMRSEQQAREWWAKFQKDRRKKTQGTHTPVGARGDWSPEALKVHEKLLRPQSTMLIQLRSERIGLI</sequence>
<gene>
    <name evidence="2" type="ORF">CONLIGDRAFT_154171</name>
</gene>
<evidence type="ECO:0000313" key="2">
    <source>
        <dbReference type="EMBL" id="OIW32839.1"/>
    </source>
</evidence>
<name>A0A1J7IYK7_9PEZI</name>
<reference evidence="2 3" key="1">
    <citation type="submission" date="2016-10" db="EMBL/GenBank/DDBJ databases">
        <title>Draft genome sequence of Coniochaeta ligniaria NRRL30616, a lignocellulolytic fungus for bioabatement of inhibitors in plant biomass hydrolysates.</title>
        <authorList>
            <consortium name="DOE Joint Genome Institute"/>
            <person name="Jimenez D.J."/>
            <person name="Hector R.E."/>
            <person name="Riley R."/>
            <person name="Sun H."/>
            <person name="Grigoriev I.V."/>
            <person name="Van Elsas J.D."/>
            <person name="Nichols N.N."/>
        </authorList>
    </citation>
    <scope>NUCLEOTIDE SEQUENCE [LARGE SCALE GENOMIC DNA]</scope>
    <source>
        <strain evidence="2 3">NRRL 30616</strain>
    </source>
</reference>
<protein>
    <submittedName>
        <fullName evidence="2">Uncharacterized protein</fullName>
    </submittedName>
</protein>
<evidence type="ECO:0000256" key="1">
    <source>
        <dbReference type="SAM" id="MobiDB-lite"/>
    </source>
</evidence>
<dbReference type="OrthoDB" id="4842715at2759"/>
<organism evidence="2 3">
    <name type="scientific">Coniochaeta ligniaria NRRL 30616</name>
    <dbReference type="NCBI Taxonomy" id="1408157"/>
    <lineage>
        <taxon>Eukaryota</taxon>
        <taxon>Fungi</taxon>
        <taxon>Dikarya</taxon>
        <taxon>Ascomycota</taxon>
        <taxon>Pezizomycotina</taxon>
        <taxon>Sordariomycetes</taxon>
        <taxon>Sordariomycetidae</taxon>
        <taxon>Coniochaetales</taxon>
        <taxon>Coniochaetaceae</taxon>
        <taxon>Coniochaeta</taxon>
    </lineage>
</organism>
<keyword evidence="3" id="KW-1185">Reference proteome</keyword>
<dbReference type="STRING" id="1408157.A0A1J7IYK7"/>
<dbReference type="AlphaFoldDB" id="A0A1J7IYK7"/>